<dbReference type="SUPFAM" id="SSF52540">
    <property type="entry name" value="P-loop containing nucleoside triphosphate hydrolases"/>
    <property type="match status" value="1"/>
</dbReference>
<evidence type="ECO:0000256" key="2">
    <source>
        <dbReference type="ARBA" id="ARBA00022692"/>
    </source>
</evidence>
<organism evidence="7 8">
    <name type="scientific">Methylorubrum suomiense</name>
    <dbReference type="NCBI Taxonomy" id="144191"/>
    <lineage>
        <taxon>Bacteria</taxon>
        <taxon>Pseudomonadati</taxon>
        <taxon>Pseudomonadota</taxon>
        <taxon>Alphaproteobacteria</taxon>
        <taxon>Hyphomicrobiales</taxon>
        <taxon>Methylobacteriaceae</taxon>
        <taxon>Methylorubrum</taxon>
    </lineage>
</organism>
<evidence type="ECO:0000313" key="8">
    <source>
        <dbReference type="Proteomes" id="UP001055093"/>
    </source>
</evidence>
<dbReference type="InterPro" id="IPR039421">
    <property type="entry name" value="Type_1_exporter"/>
</dbReference>
<evidence type="ECO:0000256" key="4">
    <source>
        <dbReference type="ARBA" id="ARBA00023136"/>
    </source>
</evidence>
<comment type="subcellular location">
    <subcellularLocation>
        <location evidence="1">Cell membrane</location>
        <topology evidence="1">Multi-pass membrane protein</topology>
    </subcellularLocation>
</comment>
<evidence type="ECO:0000259" key="6">
    <source>
        <dbReference type="Pfam" id="PF00005"/>
    </source>
</evidence>
<dbReference type="Gene3D" id="3.40.50.300">
    <property type="entry name" value="P-loop containing nucleotide triphosphate hydrolases"/>
    <property type="match status" value="1"/>
</dbReference>
<evidence type="ECO:0000313" key="7">
    <source>
        <dbReference type="EMBL" id="GJE74791.1"/>
    </source>
</evidence>
<dbReference type="SUPFAM" id="SSF90123">
    <property type="entry name" value="ABC transporter transmembrane region"/>
    <property type="match status" value="1"/>
</dbReference>
<feature type="transmembrane region" description="Helical" evidence="5">
    <location>
        <begin position="158"/>
        <end position="180"/>
    </location>
</feature>
<dbReference type="PANTHER" id="PTHR24221:SF654">
    <property type="entry name" value="ATP-BINDING CASSETTE SUB-FAMILY B MEMBER 6"/>
    <property type="match status" value="1"/>
</dbReference>
<feature type="transmembrane region" description="Helical" evidence="5">
    <location>
        <begin position="304"/>
        <end position="330"/>
    </location>
</feature>
<protein>
    <recommendedName>
        <fullName evidence="6">ABC transporter domain-containing protein</fullName>
    </recommendedName>
</protein>
<comment type="caution">
    <text evidence="7">The sequence shown here is derived from an EMBL/GenBank/DDBJ whole genome shotgun (WGS) entry which is preliminary data.</text>
</comment>
<feature type="domain" description="ABC transporter" evidence="6">
    <location>
        <begin position="385"/>
        <end position="469"/>
    </location>
</feature>
<dbReference type="InterPro" id="IPR036640">
    <property type="entry name" value="ABC1_TM_sf"/>
</dbReference>
<keyword evidence="4 5" id="KW-0472">Membrane</keyword>
<dbReference type="Pfam" id="PF00005">
    <property type="entry name" value="ABC_tran"/>
    <property type="match status" value="1"/>
</dbReference>
<reference evidence="7" key="1">
    <citation type="journal article" date="2021" name="Front. Microbiol.">
        <title>Comprehensive Comparative Genomics and Phenotyping of Methylobacterium Species.</title>
        <authorList>
            <person name="Alessa O."/>
            <person name="Ogura Y."/>
            <person name="Fujitani Y."/>
            <person name="Takami H."/>
            <person name="Hayashi T."/>
            <person name="Sahin N."/>
            <person name="Tani A."/>
        </authorList>
    </citation>
    <scope>NUCLEOTIDE SEQUENCE</scope>
    <source>
        <strain evidence="7">DSM 14458</strain>
    </source>
</reference>
<accession>A0ABQ4UR59</accession>
<evidence type="ECO:0000256" key="5">
    <source>
        <dbReference type="SAM" id="Phobius"/>
    </source>
</evidence>
<sequence>MQRDPILFAWASAPRRHAAALGLAVGLGLPLALFVLVCLRDLIAVLTRSTPDALPFLRIALPLPGHHLNEAPVLFTGWSLPPAELPLLALSALIAAALALAALGGGVALLCFSAQARATARMRTRAREAILASPPGAREDLRALPALVGRALARMGPLAAVGIVVPGLTLAAILLALVMAELAAPRLVPVVAMLLAATGLARALLLGRAAARRALRRDDTTATEIGLRDLIRRMPAVRAHGAAAFERRRLGLRARAARSALVRAEARLAYARAPALALVVILPALLIATALWQGEAATEADNVLPGALAAAAGAFGIAALLISACLRLWTRRAAVAPLFRDIAAIVEALEPRSVGEARVFADFPPVGVLAAQGVGAYDPASGERLTGVDLTLPMPAHVAIVGPRGSGVRALAALLAGQIEPTAGALTYGGTPLRAFDPAERARRIALAGAEAILIEGTLRQNLLYGARSGDREASGLAERIAILKLTGLDAFVYERGLEASVDPEDDPATANAVVAARRAVREALAAQGIERLVEPFDPARYNHQADLGENLLFGEAVGPAFSAGRLAAHPYLRAVLEAEDLTRTLVDVGLQVARSTVEIFSDLPDDHPLFETFSLFPADERGYFEDLVARQPDARSFRRGAAGQRDRERLIGLALRYNETRHRFGLIDAALEERLVAARHSFAALLPARYREKIEFYDPARLTAAASLEENLLFGRITQGEAGAEARVRSLVRQVLAEQGLEPTVYRLGLATRIEAGAAGAAQGQRAVLGEGAIGPRERVAIEFVRCLVRRPDILVVGLTLDERKPDEVAARIARLRAVRAGAGLIVCLPDEATLRRQAPFDAVIRVERNTVTGIDGVRLDAPAHRAPA</sequence>
<feature type="transmembrane region" description="Helical" evidence="5">
    <location>
        <begin position="186"/>
        <end position="207"/>
    </location>
</feature>
<dbReference type="PANTHER" id="PTHR24221">
    <property type="entry name" value="ATP-BINDING CASSETTE SUB-FAMILY B"/>
    <property type="match status" value="1"/>
</dbReference>
<dbReference type="EMBL" id="BPRE01000003">
    <property type="protein sequence ID" value="GJE74791.1"/>
    <property type="molecule type" value="Genomic_DNA"/>
</dbReference>
<name>A0ABQ4UR59_9HYPH</name>
<gene>
    <name evidence="7" type="ORF">BGCPKDLD_1364</name>
</gene>
<feature type="transmembrane region" description="Helical" evidence="5">
    <location>
        <begin position="273"/>
        <end position="292"/>
    </location>
</feature>
<evidence type="ECO:0000256" key="1">
    <source>
        <dbReference type="ARBA" id="ARBA00004651"/>
    </source>
</evidence>
<dbReference type="InterPro" id="IPR027417">
    <property type="entry name" value="P-loop_NTPase"/>
</dbReference>
<evidence type="ECO:0000256" key="3">
    <source>
        <dbReference type="ARBA" id="ARBA00022989"/>
    </source>
</evidence>
<dbReference type="Gene3D" id="1.20.1560.10">
    <property type="entry name" value="ABC transporter type 1, transmembrane domain"/>
    <property type="match status" value="1"/>
</dbReference>
<feature type="transmembrane region" description="Helical" evidence="5">
    <location>
        <begin position="87"/>
        <end position="112"/>
    </location>
</feature>
<dbReference type="RefSeq" id="WP_137831510.1">
    <property type="nucleotide sequence ID" value="NZ_BPRE01000003.1"/>
</dbReference>
<dbReference type="Proteomes" id="UP001055093">
    <property type="component" value="Unassembled WGS sequence"/>
</dbReference>
<keyword evidence="8" id="KW-1185">Reference proteome</keyword>
<reference evidence="7" key="2">
    <citation type="submission" date="2021-08" db="EMBL/GenBank/DDBJ databases">
        <authorList>
            <person name="Tani A."/>
            <person name="Ola A."/>
            <person name="Ogura Y."/>
            <person name="Katsura K."/>
            <person name="Hayashi T."/>
        </authorList>
    </citation>
    <scope>NUCLEOTIDE SEQUENCE</scope>
    <source>
        <strain evidence="7">DSM 14458</strain>
    </source>
</reference>
<keyword evidence="2 5" id="KW-0812">Transmembrane</keyword>
<dbReference type="InterPro" id="IPR003439">
    <property type="entry name" value="ABC_transporter-like_ATP-bd"/>
</dbReference>
<keyword evidence="3 5" id="KW-1133">Transmembrane helix</keyword>
<proteinExistence type="predicted"/>
<feature type="transmembrane region" description="Helical" evidence="5">
    <location>
        <begin position="21"/>
        <end position="46"/>
    </location>
</feature>